<dbReference type="Pfam" id="PF00226">
    <property type="entry name" value="DnaJ"/>
    <property type="match status" value="1"/>
</dbReference>
<evidence type="ECO:0000256" key="5">
    <source>
        <dbReference type="ARBA" id="ARBA00022833"/>
    </source>
</evidence>
<evidence type="ECO:0000256" key="6">
    <source>
        <dbReference type="ARBA" id="ARBA00023004"/>
    </source>
</evidence>
<evidence type="ECO:0000256" key="1">
    <source>
        <dbReference type="ARBA" id="ARBA00003474"/>
    </source>
</evidence>
<dbReference type="SMART" id="SM00271">
    <property type="entry name" value="DnaJ"/>
    <property type="match status" value="1"/>
</dbReference>
<evidence type="ECO:0000256" key="3">
    <source>
        <dbReference type="ARBA" id="ARBA00021797"/>
    </source>
</evidence>
<evidence type="ECO:0000256" key="4">
    <source>
        <dbReference type="ARBA" id="ARBA00022723"/>
    </source>
</evidence>
<dbReference type="CDD" id="cd06257">
    <property type="entry name" value="DnaJ"/>
    <property type="match status" value="1"/>
</dbReference>
<dbReference type="PROSITE" id="PS50076">
    <property type="entry name" value="DNAJ_2"/>
    <property type="match status" value="1"/>
</dbReference>
<dbReference type="PANTHER" id="PTHR45255:SF1">
    <property type="entry name" value="DNAJ HOMOLOG SUBFAMILY C MEMBER 24"/>
    <property type="match status" value="1"/>
</dbReference>
<name>A0A137P8W6_CONC2</name>
<dbReference type="PRINTS" id="PR00625">
    <property type="entry name" value="JDOMAIN"/>
</dbReference>
<dbReference type="Pfam" id="PF05207">
    <property type="entry name" value="Zn_ribbon_CSL"/>
    <property type="match status" value="1"/>
</dbReference>
<dbReference type="Gene3D" id="3.10.660.10">
    <property type="entry name" value="DPH Zinc finger"/>
    <property type="match status" value="1"/>
</dbReference>
<comment type="function">
    <text evidence="1">Required for the first step of diphthamide biosynthesis, the transfer of 3-amino-3-carboxypropyl from S-adenosyl-L-methionine to a histidine residue. Diphthamide is a post-translational modification of histidine which occurs in elongation factor 2.</text>
</comment>
<dbReference type="OMA" id="LEDMTWE"/>
<gene>
    <name evidence="9" type="ORF">CONCODRAFT_84692</name>
</gene>
<dbReference type="GO" id="GO:0001671">
    <property type="term" value="F:ATPase activator activity"/>
    <property type="evidence" value="ECO:0007669"/>
    <property type="project" value="TreeGrafter"/>
</dbReference>
<evidence type="ECO:0000256" key="2">
    <source>
        <dbReference type="ARBA" id="ARBA00006169"/>
    </source>
</evidence>
<dbReference type="InterPro" id="IPR007872">
    <property type="entry name" value="DPH_MB_dom"/>
</dbReference>
<dbReference type="SUPFAM" id="SSF46565">
    <property type="entry name" value="Chaperone J-domain"/>
    <property type="match status" value="1"/>
</dbReference>
<dbReference type="Proteomes" id="UP000070444">
    <property type="component" value="Unassembled WGS sequence"/>
</dbReference>
<proteinExistence type="inferred from homology"/>
<dbReference type="PROSITE" id="PS51074">
    <property type="entry name" value="DPH_MB"/>
    <property type="match status" value="1"/>
</dbReference>
<dbReference type="PANTHER" id="PTHR45255">
    <property type="entry name" value="DNAJ HOMOLOG SUBFAMILY C MEMBER 24"/>
    <property type="match status" value="1"/>
</dbReference>
<evidence type="ECO:0000259" key="8">
    <source>
        <dbReference type="PROSITE" id="PS51074"/>
    </source>
</evidence>
<dbReference type="OrthoDB" id="445556at2759"/>
<protein>
    <recommendedName>
        <fullName evidence="3">Diphthamide biosynthesis protein 4</fullName>
    </recommendedName>
</protein>
<evidence type="ECO:0000313" key="10">
    <source>
        <dbReference type="Proteomes" id="UP000070444"/>
    </source>
</evidence>
<dbReference type="SUPFAM" id="SSF144217">
    <property type="entry name" value="CSL zinc finger"/>
    <property type="match status" value="1"/>
</dbReference>
<keyword evidence="10" id="KW-1185">Reference proteome</keyword>
<keyword evidence="5" id="KW-0862">Zinc</keyword>
<keyword evidence="6" id="KW-0408">Iron</keyword>
<evidence type="ECO:0000313" key="9">
    <source>
        <dbReference type="EMBL" id="KXN71445.1"/>
    </source>
</evidence>
<dbReference type="Gene3D" id="1.10.287.110">
    <property type="entry name" value="DnaJ domain"/>
    <property type="match status" value="1"/>
</dbReference>
<dbReference type="AlphaFoldDB" id="A0A137P8W6"/>
<evidence type="ECO:0000259" key="7">
    <source>
        <dbReference type="PROSITE" id="PS50076"/>
    </source>
</evidence>
<keyword evidence="4" id="KW-0479">Metal-binding</keyword>
<dbReference type="InterPro" id="IPR036671">
    <property type="entry name" value="DPH_MB_sf"/>
</dbReference>
<dbReference type="InterPro" id="IPR036869">
    <property type="entry name" value="J_dom_sf"/>
</dbReference>
<reference evidence="9 10" key="1">
    <citation type="journal article" date="2015" name="Genome Biol. Evol.">
        <title>Phylogenomic analyses indicate that early fungi evolved digesting cell walls of algal ancestors of land plants.</title>
        <authorList>
            <person name="Chang Y."/>
            <person name="Wang S."/>
            <person name="Sekimoto S."/>
            <person name="Aerts A.L."/>
            <person name="Choi C."/>
            <person name="Clum A."/>
            <person name="LaButti K.M."/>
            <person name="Lindquist E.A."/>
            <person name="Yee Ngan C."/>
            <person name="Ohm R.A."/>
            <person name="Salamov A.A."/>
            <person name="Grigoriev I.V."/>
            <person name="Spatafora J.W."/>
            <person name="Berbee M.L."/>
        </authorList>
    </citation>
    <scope>NUCLEOTIDE SEQUENCE [LARGE SCALE GENOMIC DNA]</scope>
    <source>
        <strain evidence="9 10">NRRL 28638</strain>
    </source>
</reference>
<comment type="similarity">
    <text evidence="2">Belongs to the DPH4 family.</text>
</comment>
<organism evidence="9 10">
    <name type="scientific">Conidiobolus coronatus (strain ATCC 28846 / CBS 209.66 / NRRL 28638)</name>
    <name type="common">Delacroixia coronata</name>
    <dbReference type="NCBI Taxonomy" id="796925"/>
    <lineage>
        <taxon>Eukaryota</taxon>
        <taxon>Fungi</taxon>
        <taxon>Fungi incertae sedis</taxon>
        <taxon>Zoopagomycota</taxon>
        <taxon>Entomophthoromycotina</taxon>
        <taxon>Entomophthoromycetes</taxon>
        <taxon>Entomophthorales</taxon>
        <taxon>Ancylistaceae</taxon>
        <taxon>Conidiobolus</taxon>
    </lineage>
</organism>
<dbReference type="STRING" id="796925.A0A137P8W6"/>
<dbReference type="GO" id="GO:0008198">
    <property type="term" value="F:ferrous iron binding"/>
    <property type="evidence" value="ECO:0007669"/>
    <property type="project" value="TreeGrafter"/>
</dbReference>
<feature type="domain" description="J" evidence="7">
    <location>
        <begin position="7"/>
        <end position="72"/>
    </location>
</feature>
<dbReference type="InterPro" id="IPR001623">
    <property type="entry name" value="DnaJ_domain"/>
</dbReference>
<accession>A0A137P8W6</accession>
<feature type="domain" description="DPH-type MB" evidence="8">
    <location>
        <begin position="83"/>
        <end position="150"/>
    </location>
</feature>
<sequence>MSIDDKTYYQYLNLSSTCEQSQIRINYQKLALLYHPDKREPNEELDQLFLKVQEAYEILKDPISRKDYDLSLTNIQYKDEGVINEEIEIYEMNFNEDEEYYYYTCRCGDYYRLDEQDLLNSSNEKLASNQELSTLVQCSNCSLIIKVHYQIEEEDLYFETLNI</sequence>
<dbReference type="EMBL" id="KQ964475">
    <property type="protein sequence ID" value="KXN71445.1"/>
    <property type="molecule type" value="Genomic_DNA"/>
</dbReference>